<dbReference type="InterPro" id="IPR036526">
    <property type="entry name" value="C-N_Hydrolase_sf"/>
</dbReference>
<comment type="caution">
    <text evidence="3">The sequence shown here is derived from an EMBL/GenBank/DDBJ whole genome shotgun (WGS) entry which is preliminary data.</text>
</comment>
<dbReference type="Gene3D" id="3.60.110.10">
    <property type="entry name" value="Carbon-nitrogen hydrolase"/>
    <property type="match status" value="1"/>
</dbReference>
<feature type="domain" description="CN hydrolase" evidence="2">
    <location>
        <begin position="2"/>
        <end position="249"/>
    </location>
</feature>
<dbReference type="SUPFAM" id="SSF56317">
    <property type="entry name" value="Carbon-nitrogen hydrolase"/>
    <property type="match status" value="1"/>
</dbReference>
<dbReference type="InterPro" id="IPR045254">
    <property type="entry name" value="Nit1/2_C-N_Hydrolase"/>
</dbReference>
<protein>
    <submittedName>
        <fullName evidence="3">Amidohydrolase</fullName>
    </submittedName>
</protein>
<accession>A0A917Z2N8</accession>
<reference evidence="3" key="2">
    <citation type="submission" date="2020-09" db="EMBL/GenBank/DDBJ databases">
        <authorList>
            <person name="Sun Q."/>
            <person name="Zhou Y."/>
        </authorList>
    </citation>
    <scope>NUCLEOTIDE SEQUENCE</scope>
    <source>
        <strain evidence="3">CGMCC 1.7086</strain>
    </source>
</reference>
<sequence>MVNLVAVQMLSTPNPEENLQTLATQLKGLDPSVPSLVVLPECFACFGGSDKTQLELAETLGEGPVQSALSALAAEHGIWMVAGTIPVRVPDKEKFTASSLLFSPSGQRVAHYRKIHLFDVQVADGTRTYLESKYTQAGEQVVVANTEIGRIGMAVCYDLRFAGLFQAMGEIDILVLPAAFTQVTGEAHWWPLLRARAIEKQCFVVAAGQGGQHANGRETYGHSTIITPWGEVLTSLAQGPGLVQALVDFDQMHEIRRNMPVGQHNQFRSELIEFNS</sequence>
<dbReference type="InterPro" id="IPR003010">
    <property type="entry name" value="C-N_Hydrolase"/>
</dbReference>
<evidence type="ECO:0000259" key="2">
    <source>
        <dbReference type="PROSITE" id="PS50263"/>
    </source>
</evidence>
<reference evidence="3" key="1">
    <citation type="journal article" date="2014" name="Int. J. Syst. Evol. Microbiol.">
        <title>Complete genome sequence of Corynebacterium casei LMG S-19264T (=DSM 44701T), isolated from a smear-ripened cheese.</title>
        <authorList>
            <consortium name="US DOE Joint Genome Institute (JGI-PGF)"/>
            <person name="Walter F."/>
            <person name="Albersmeier A."/>
            <person name="Kalinowski J."/>
            <person name="Ruckert C."/>
        </authorList>
    </citation>
    <scope>NUCLEOTIDE SEQUENCE</scope>
    <source>
        <strain evidence="3">CGMCC 1.7086</strain>
    </source>
</reference>
<dbReference type="RefSeq" id="WP_188696050.1">
    <property type="nucleotide sequence ID" value="NZ_BMLS01000004.1"/>
</dbReference>
<organism evidence="3 4">
    <name type="scientific">Bowmanella pacifica</name>
    <dbReference type="NCBI Taxonomy" id="502051"/>
    <lineage>
        <taxon>Bacteria</taxon>
        <taxon>Pseudomonadati</taxon>
        <taxon>Pseudomonadota</taxon>
        <taxon>Gammaproteobacteria</taxon>
        <taxon>Alteromonadales</taxon>
        <taxon>Alteromonadaceae</taxon>
        <taxon>Bowmanella</taxon>
    </lineage>
</organism>
<gene>
    <name evidence="3" type="ORF">GCM10010982_26720</name>
</gene>
<dbReference type="CDD" id="cd07572">
    <property type="entry name" value="nit"/>
    <property type="match status" value="1"/>
</dbReference>
<dbReference type="AlphaFoldDB" id="A0A917Z2N8"/>
<dbReference type="Pfam" id="PF00795">
    <property type="entry name" value="CN_hydrolase"/>
    <property type="match status" value="1"/>
</dbReference>
<dbReference type="GO" id="GO:0016811">
    <property type="term" value="F:hydrolase activity, acting on carbon-nitrogen (but not peptide) bonds, in linear amides"/>
    <property type="evidence" value="ECO:0007669"/>
    <property type="project" value="InterPro"/>
</dbReference>
<proteinExistence type="predicted"/>
<evidence type="ECO:0000313" key="3">
    <source>
        <dbReference type="EMBL" id="GGO71282.1"/>
    </source>
</evidence>
<name>A0A917Z2N8_9ALTE</name>
<keyword evidence="1" id="KW-0378">Hydrolase</keyword>
<dbReference type="PROSITE" id="PS50263">
    <property type="entry name" value="CN_HYDROLASE"/>
    <property type="match status" value="1"/>
</dbReference>
<dbReference type="Proteomes" id="UP000606935">
    <property type="component" value="Unassembled WGS sequence"/>
</dbReference>
<evidence type="ECO:0000313" key="4">
    <source>
        <dbReference type="Proteomes" id="UP000606935"/>
    </source>
</evidence>
<dbReference type="EMBL" id="BMLS01000004">
    <property type="protein sequence ID" value="GGO71282.1"/>
    <property type="molecule type" value="Genomic_DNA"/>
</dbReference>
<keyword evidence="4" id="KW-1185">Reference proteome</keyword>
<dbReference type="PANTHER" id="PTHR23088:SF27">
    <property type="entry name" value="DEAMINATED GLUTATHIONE AMIDASE"/>
    <property type="match status" value="1"/>
</dbReference>
<dbReference type="PANTHER" id="PTHR23088">
    <property type="entry name" value="NITRILASE-RELATED"/>
    <property type="match status" value="1"/>
</dbReference>
<evidence type="ECO:0000256" key="1">
    <source>
        <dbReference type="ARBA" id="ARBA00022801"/>
    </source>
</evidence>